<accession>A0A2P2N6A5</accession>
<protein>
    <submittedName>
        <fullName evidence="1">Uncharacterized protein</fullName>
    </submittedName>
</protein>
<organism evidence="1">
    <name type="scientific">Rhizophora mucronata</name>
    <name type="common">Asiatic mangrove</name>
    <dbReference type="NCBI Taxonomy" id="61149"/>
    <lineage>
        <taxon>Eukaryota</taxon>
        <taxon>Viridiplantae</taxon>
        <taxon>Streptophyta</taxon>
        <taxon>Embryophyta</taxon>
        <taxon>Tracheophyta</taxon>
        <taxon>Spermatophyta</taxon>
        <taxon>Magnoliopsida</taxon>
        <taxon>eudicotyledons</taxon>
        <taxon>Gunneridae</taxon>
        <taxon>Pentapetalae</taxon>
        <taxon>rosids</taxon>
        <taxon>fabids</taxon>
        <taxon>Malpighiales</taxon>
        <taxon>Rhizophoraceae</taxon>
        <taxon>Rhizophora</taxon>
    </lineage>
</organism>
<dbReference type="EMBL" id="GGEC01057553">
    <property type="protein sequence ID" value="MBX38037.1"/>
    <property type="molecule type" value="Transcribed_RNA"/>
</dbReference>
<sequence>MTVTRSNKKFSFVLFFGFCFRC</sequence>
<name>A0A2P2N6A5_RHIMU</name>
<evidence type="ECO:0000313" key="1">
    <source>
        <dbReference type="EMBL" id="MBX38037.1"/>
    </source>
</evidence>
<reference evidence="1" key="1">
    <citation type="submission" date="2018-02" db="EMBL/GenBank/DDBJ databases">
        <title>Rhizophora mucronata_Transcriptome.</title>
        <authorList>
            <person name="Meera S.P."/>
            <person name="Sreeshan A."/>
            <person name="Augustine A."/>
        </authorList>
    </citation>
    <scope>NUCLEOTIDE SEQUENCE</scope>
    <source>
        <tissue evidence="1">Leaf</tissue>
    </source>
</reference>
<dbReference type="AlphaFoldDB" id="A0A2P2N6A5"/>
<proteinExistence type="predicted"/>